<gene>
    <name evidence="3" type="ORF">HMPREF9449_02195</name>
</gene>
<dbReference type="Proteomes" id="UP000004892">
    <property type="component" value="Unassembled WGS sequence"/>
</dbReference>
<dbReference type="GeneID" id="98069743"/>
<evidence type="ECO:0000313" key="3">
    <source>
        <dbReference type="EMBL" id="EHP46578.1"/>
    </source>
</evidence>
<proteinExistence type="predicted"/>
<evidence type="ECO:0000259" key="2">
    <source>
        <dbReference type="PROSITE" id="PS50206"/>
    </source>
</evidence>
<dbReference type="Pfam" id="PF00581">
    <property type="entry name" value="Rhodanese"/>
    <property type="match status" value="1"/>
</dbReference>
<dbReference type="HOGENOM" id="CLU_089574_1_6_10"/>
<evidence type="ECO:0000313" key="4">
    <source>
        <dbReference type="Proteomes" id="UP000004892"/>
    </source>
</evidence>
<keyword evidence="4" id="KW-1185">Reference proteome</keyword>
<dbReference type="SUPFAM" id="SSF52821">
    <property type="entry name" value="Rhodanese/Cell cycle control phosphatase"/>
    <property type="match status" value="1"/>
</dbReference>
<keyword evidence="1" id="KW-0732">Signal</keyword>
<feature type="signal peptide" evidence="1">
    <location>
        <begin position="1"/>
        <end position="20"/>
    </location>
</feature>
<dbReference type="CDD" id="cd00158">
    <property type="entry name" value="RHOD"/>
    <property type="match status" value="1"/>
</dbReference>
<dbReference type="RefSeq" id="WP_009137342.1">
    <property type="nucleotide sequence ID" value="NZ_JH594596.1"/>
</dbReference>
<name>H1DIG6_9BACT</name>
<reference evidence="3 4" key="1">
    <citation type="submission" date="2012-01" db="EMBL/GenBank/DDBJ databases">
        <title>The Genome Sequence of Odoribacter laneus YIT 12061.</title>
        <authorList>
            <consortium name="The Broad Institute Genome Sequencing Platform"/>
            <person name="Earl A."/>
            <person name="Ward D."/>
            <person name="Feldgarden M."/>
            <person name="Gevers D."/>
            <person name="Morotomi M."/>
            <person name="Young S.K."/>
            <person name="Zeng Q."/>
            <person name="Gargeya S."/>
            <person name="Fitzgerald M."/>
            <person name="Haas B."/>
            <person name="Abouelleil A."/>
            <person name="Alvarado L."/>
            <person name="Arachchi H.M."/>
            <person name="Berlin A."/>
            <person name="Chapman S.B."/>
            <person name="Gearin G."/>
            <person name="Goldberg J."/>
            <person name="Griggs A."/>
            <person name="Gujja S."/>
            <person name="Hansen M."/>
            <person name="Heiman D."/>
            <person name="Howarth C."/>
            <person name="Larimer J."/>
            <person name="Lui A."/>
            <person name="MacDonald P.J.P."/>
            <person name="McCowen C."/>
            <person name="Montmayeur A."/>
            <person name="Murphy C."/>
            <person name="Neiman D."/>
            <person name="Pearson M."/>
            <person name="Priest M."/>
            <person name="Roberts A."/>
            <person name="Saif S."/>
            <person name="Shea T."/>
            <person name="Sisk P."/>
            <person name="Stolte C."/>
            <person name="Sykes S."/>
            <person name="Wortman J."/>
            <person name="Nusbaum C."/>
            <person name="Birren B."/>
        </authorList>
    </citation>
    <scope>NUCLEOTIDE SEQUENCE [LARGE SCALE GENOMIC DNA]</scope>
    <source>
        <strain evidence="3 4">YIT 12061</strain>
    </source>
</reference>
<dbReference type="PANTHER" id="PTHR43031">
    <property type="entry name" value="FAD-DEPENDENT OXIDOREDUCTASE"/>
    <property type="match status" value="1"/>
</dbReference>
<dbReference type="SMART" id="SM00450">
    <property type="entry name" value="RHOD"/>
    <property type="match status" value="1"/>
</dbReference>
<dbReference type="Gene3D" id="3.40.250.10">
    <property type="entry name" value="Rhodanese-like domain"/>
    <property type="match status" value="1"/>
</dbReference>
<dbReference type="PROSITE" id="PS50206">
    <property type="entry name" value="RHODANESE_3"/>
    <property type="match status" value="1"/>
</dbReference>
<dbReference type="STRING" id="742817.HMPREF9449_02195"/>
<dbReference type="InterPro" id="IPR036873">
    <property type="entry name" value="Rhodanese-like_dom_sf"/>
</dbReference>
<dbReference type="AlphaFoldDB" id="H1DIG6"/>
<protein>
    <recommendedName>
        <fullName evidence="2">Rhodanese domain-containing protein</fullName>
    </recommendedName>
</protein>
<evidence type="ECO:0000256" key="1">
    <source>
        <dbReference type="SAM" id="SignalP"/>
    </source>
</evidence>
<accession>H1DIG6</accession>
<dbReference type="EMBL" id="ADMC01000025">
    <property type="protein sequence ID" value="EHP46578.1"/>
    <property type="molecule type" value="Genomic_DNA"/>
</dbReference>
<feature type="chain" id="PRO_5003548721" description="Rhodanese domain-containing protein" evidence="1">
    <location>
        <begin position="21"/>
        <end position="130"/>
    </location>
</feature>
<comment type="caution">
    <text evidence="3">The sequence shown here is derived from an EMBL/GenBank/DDBJ whole genome shotgun (WGS) entry which is preliminary data.</text>
</comment>
<sequence>MKKLILLFSLLTVCFGKSYASRMDWVTSPDSVSFQNLSVSDFQKLLADTTVQLIDVRTPAEFEAGHIPHALNIDVKEVNFEKNIKTLDPSRPVAVYCRSGVRSRKAARKLAEKGFRVYNLDKGFLSWPKH</sequence>
<organism evidence="3 4">
    <name type="scientific">Odoribacter laneus YIT 12061</name>
    <dbReference type="NCBI Taxonomy" id="742817"/>
    <lineage>
        <taxon>Bacteria</taxon>
        <taxon>Pseudomonadati</taxon>
        <taxon>Bacteroidota</taxon>
        <taxon>Bacteroidia</taxon>
        <taxon>Bacteroidales</taxon>
        <taxon>Odoribacteraceae</taxon>
        <taxon>Odoribacter</taxon>
    </lineage>
</organism>
<dbReference type="InterPro" id="IPR001763">
    <property type="entry name" value="Rhodanese-like_dom"/>
</dbReference>
<dbReference type="PANTHER" id="PTHR43031:SF1">
    <property type="entry name" value="PYRIDINE NUCLEOTIDE-DISULPHIDE OXIDOREDUCTASE"/>
    <property type="match status" value="1"/>
</dbReference>
<dbReference type="PATRIC" id="fig|742817.3.peg.2348"/>
<dbReference type="InterPro" id="IPR050229">
    <property type="entry name" value="GlpE_sulfurtransferase"/>
</dbReference>
<dbReference type="eggNOG" id="COG0607">
    <property type="taxonomic scope" value="Bacteria"/>
</dbReference>
<feature type="domain" description="Rhodanese" evidence="2">
    <location>
        <begin position="47"/>
        <end position="128"/>
    </location>
</feature>